<name>A0ABS8Y231_9BURK</name>
<gene>
    <name evidence="2" type="ORF">LXT13_27285</name>
</gene>
<dbReference type="CDD" id="cd03784">
    <property type="entry name" value="GT1_Gtf-like"/>
    <property type="match status" value="1"/>
</dbReference>
<accession>A0ABS8Y231</accession>
<protein>
    <submittedName>
        <fullName evidence="2">Glycosyltransferase</fullName>
    </submittedName>
</protein>
<organism evidence="2 3">
    <name type="scientific">Pelomonas cellulosilytica</name>
    <dbReference type="NCBI Taxonomy" id="2906762"/>
    <lineage>
        <taxon>Bacteria</taxon>
        <taxon>Pseudomonadati</taxon>
        <taxon>Pseudomonadota</taxon>
        <taxon>Betaproteobacteria</taxon>
        <taxon>Burkholderiales</taxon>
        <taxon>Sphaerotilaceae</taxon>
        <taxon>Roseateles</taxon>
    </lineage>
</organism>
<dbReference type="EMBL" id="JAJTWU010000017">
    <property type="protein sequence ID" value="MCE4558095.1"/>
    <property type="molecule type" value="Genomic_DNA"/>
</dbReference>
<dbReference type="InterPro" id="IPR010610">
    <property type="entry name" value="EryCIII-like_C"/>
</dbReference>
<dbReference type="SUPFAM" id="SSF53756">
    <property type="entry name" value="UDP-Glycosyltransferase/glycogen phosphorylase"/>
    <property type="match status" value="1"/>
</dbReference>
<evidence type="ECO:0000313" key="3">
    <source>
        <dbReference type="Proteomes" id="UP001200741"/>
    </source>
</evidence>
<proteinExistence type="predicted"/>
<dbReference type="Proteomes" id="UP001200741">
    <property type="component" value="Unassembled WGS sequence"/>
</dbReference>
<keyword evidence="3" id="KW-1185">Reference proteome</keyword>
<dbReference type="PANTHER" id="PTHR48050">
    <property type="entry name" value="STEROL 3-BETA-GLUCOSYLTRANSFERASE"/>
    <property type="match status" value="1"/>
</dbReference>
<evidence type="ECO:0000259" key="1">
    <source>
        <dbReference type="Pfam" id="PF06722"/>
    </source>
</evidence>
<comment type="caution">
    <text evidence="2">The sequence shown here is derived from an EMBL/GenBank/DDBJ whole genome shotgun (WGS) entry which is preliminary data.</text>
</comment>
<evidence type="ECO:0000313" key="2">
    <source>
        <dbReference type="EMBL" id="MCE4558095.1"/>
    </source>
</evidence>
<dbReference type="Pfam" id="PF06722">
    <property type="entry name" value="EryCIII-like_C"/>
    <property type="match status" value="1"/>
</dbReference>
<dbReference type="RefSeq" id="WP_233375510.1">
    <property type="nucleotide sequence ID" value="NZ_JAJTWU010000017.1"/>
</dbReference>
<sequence>MKILIAAAGSLGDTLPFVALGRALQHRGHDVQLFGSESYAGHAAGLPFTPVLSAADSDALLRDPRVTDPRRGMALIAEIFAATLPEAFEAMRAAVIPGQTLAVGSTLAFSTRLLKDALGVPTATVHLAPSVFRSVHAPPQLGPRDVLGSLPASLQRAAWWLVDRLVLDRLFARPFNAYRRQLGLAPVDRLFGAWLHQADLTLGMFPHWFAPPLPDWPAGLVCTGFPLYDGCDVYPLPPALAAFLDAGEPPVGFTSGTANATSHDFFAASAAACALGGRRGLLITKIGAQLPARLPPGVLHVPYAPFSQLLPRLAAFVHHGGIGTTSQALRAGVPQLVRPMAYDQFDNAHQVQRLGVGNRLLTGDYEPAAVARALDRLTADPALQARCAEVAVWCREDGRAVSAARDAVLALSLRISCC</sequence>
<feature type="domain" description="Erythromycin biosynthesis protein CIII-like C-terminal" evidence="1">
    <location>
        <begin position="292"/>
        <end position="391"/>
    </location>
</feature>
<reference evidence="2 3" key="1">
    <citation type="submission" date="2021-12" db="EMBL/GenBank/DDBJ databases">
        <title>Genome seq of P8.</title>
        <authorList>
            <person name="Seo T."/>
        </authorList>
    </citation>
    <scope>NUCLEOTIDE SEQUENCE [LARGE SCALE GENOMIC DNA]</scope>
    <source>
        <strain evidence="2 3">P8</strain>
    </source>
</reference>
<dbReference type="InterPro" id="IPR050426">
    <property type="entry name" value="Glycosyltransferase_28"/>
</dbReference>
<dbReference type="InterPro" id="IPR002213">
    <property type="entry name" value="UDP_glucos_trans"/>
</dbReference>
<dbReference type="PANTHER" id="PTHR48050:SF13">
    <property type="entry name" value="STEROL 3-BETA-GLUCOSYLTRANSFERASE UGT80A2"/>
    <property type="match status" value="1"/>
</dbReference>
<dbReference type="Gene3D" id="3.40.50.2000">
    <property type="entry name" value="Glycogen Phosphorylase B"/>
    <property type="match status" value="2"/>
</dbReference>